<keyword evidence="2" id="KW-0694">RNA-binding</keyword>
<protein>
    <recommendedName>
        <fullName evidence="2">pre-crRNA processing endonuclease</fullName>
        <ecNumber evidence="2">3.1.-.-</ecNumber>
    </recommendedName>
</protein>
<keyword evidence="5" id="KW-1185">Reference proteome</keyword>
<dbReference type="Gene3D" id="3.30.70.2660">
    <property type="match status" value="1"/>
</dbReference>
<evidence type="ECO:0000256" key="2">
    <source>
        <dbReference type="PIRNR" id="PIRNR029950"/>
    </source>
</evidence>
<reference evidence="3 6" key="2">
    <citation type="submission" date="2019-07" db="EMBL/GenBank/DDBJ databases">
        <title>Whole genome shotgun sequence of Myxococcus fulvus NBRC 100333.</title>
        <authorList>
            <person name="Hosoyama A."/>
            <person name="Uohara A."/>
            <person name="Ohji S."/>
            <person name="Ichikawa N."/>
        </authorList>
    </citation>
    <scope>NUCLEOTIDE SEQUENCE [LARGE SCALE GENOMIC DNA]</scope>
    <source>
        <strain evidence="3 6">NBRC 100333</strain>
    </source>
</reference>
<dbReference type="EC" id="3.1.-.-" evidence="2"/>
<dbReference type="Pfam" id="PF09704">
    <property type="entry name" value="Cas_Cas5d"/>
    <property type="match status" value="1"/>
</dbReference>
<comment type="similarity">
    <text evidence="2">Belongs to the CRISPR-associated protein Cas5 family. Subtype I-C/Dvulg subfamily.</text>
</comment>
<accession>A0A511T976</accession>
<keyword evidence="2" id="KW-0378">Hydrolase</keyword>
<dbReference type="GO" id="GO:0016787">
    <property type="term" value="F:hydrolase activity"/>
    <property type="evidence" value="ECO:0007669"/>
    <property type="project" value="UniProtKB-KW"/>
</dbReference>
<reference evidence="4 5" key="1">
    <citation type="submission" date="2016-10" db="EMBL/GenBank/DDBJ databases">
        <authorList>
            <person name="Varghese N."/>
            <person name="Submissions S."/>
        </authorList>
    </citation>
    <scope>NUCLEOTIDE SEQUENCE [LARGE SCALE GENOMIC DNA]</scope>
    <source>
        <strain evidence="4 5">DSM 16525</strain>
    </source>
</reference>
<comment type="function">
    <text evidence="2">CRISPR (clustered regularly interspaced short palindromic repeat) is an adaptive immune system that provides protection against mobile genetic elements (viruses, transposable elements and conjugative plasmids). CRISPR clusters contain spacers, sequences complementary to antecedent mobile elements, and target invading nucleic acids. CRISPR clusters are transcribed and processed into CRISPR RNA (crRNA).</text>
</comment>
<gene>
    <name evidence="3" type="ORF">MFU01_57680</name>
    <name evidence="4" type="ORF">SAMN05443572_112219</name>
</gene>
<proteinExistence type="inferred from homology"/>
<dbReference type="GO" id="GO:0051607">
    <property type="term" value="P:defense response to virus"/>
    <property type="evidence" value="ECO:0007669"/>
    <property type="project" value="UniProtKB-UniRule"/>
</dbReference>
<dbReference type="NCBIfam" id="TIGR02593">
    <property type="entry name" value="CRISPR_cas5"/>
    <property type="match status" value="1"/>
</dbReference>
<dbReference type="PIRSF" id="PIRSF029950">
    <property type="entry name" value="Cas_CT1134"/>
    <property type="match status" value="1"/>
</dbReference>
<dbReference type="Proteomes" id="UP000321514">
    <property type="component" value="Unassembled WGS sequence"/>
</dbReference>
<dbReference type="InterPro" id="IPR013422">
    <property type="entry name" value="CRISPR-assoc_prot_Cas5_N"/>
</dbReference>
<dbReference type="Proteomes" id="UP000183760">
    <property type="component" value="Unassembled WGS sequence"/>
</dbReference>
<dbReference type="AlphaFoldDB" id="A0A511T976"/>
<name>A0A511T976_MYXFU</name>
<keyword evidence="2" id="KW-0255">Endonuclease</keyword>
<evidence type="ECO:0000313" key="4">
    <source>
        <dbReference type="EMBL" id="SEU37744.1"/>
    </source>
</evidence>
<evidence type="ECO:0000313" key="6">
    <source>
        <dbReference type="Proteomes" id="UP000321514"/>
    </source>
</evidence>
<evidence type="ECO:0000313" key="3">
    <source>
        <dbReference type="EMBL" id="GEN10731.1"/>
    </source>
</evidence>
<sequence>MKTSKRFRVRAGGPMACFTRPEMKAERMSYEVMTPSAARGVLEAILWKPAIRWQVHEIAVLAPVKWTSFRRNEVNSRAVVGKFDYVADEDRAQRNTVALRDVDYAITASFSLVPGKAGSEDNVRKFEEMFERRLEKGQFFHAPYLGCREFAARVEPMGEDLRPVDLEVERRPLGLVFYDFEFGESTRPLFFEAYLDRGVLHVPGRDEVLKQNGGRP</sequence>
<comment type="caution">
    <text evidence="3">The sequence shown here is derived from an EMBL/GenBank/DDBJ whole genome shotgun (WGS) entry which is preliminary data.</text>
</comment>
<dbReference type="InterPro" id="IPR021124">
    <property type="entry name" value="CRISPR-assoc_prot_Cas5"/>
</dbReference>
<dbReference type="OrthoDB" id="5621871at2"/>
<organism evidence="3 6">
    <name type="scientific">Myxococcus fulvus</name>
    <dbReference type="NCBI Taxonomy" id="33"/>
    <lineage>
        <taxon>Bacteria</taxon>
        <taxon>Pseudomonadati</taxon>
        <taxon>Myxococcota</taxon>
        <taxon>Myxococcia</taxon>
        <taxon>Myxococcales</taxon>
        <taxon>Cystobacterineae</taxon>
        <taxon>Myxococcaceae</taxon>
        <taxon>Myxococcus</taxon>
    </lineage>
</organism>
<dbReference type="GO" id="GO:0003723">
    <property type="term" value="F:RNA binding"/>
    <property type="evidence" value="ECO:0007669"/>
    <property type="project" value="UniProtKB-UniRule"/>
</dbReference>
<dbReference type="InterPro" id="IPR010155">
    <property type="entry name" value="CRISPR-assoc_prot_Cas5d"/>
</dbReference>
<dbReference type="RefSeq" id="WP_074958231.1">
    <property type="nucleotide sequence ID" value="NZ_BJXR01000040.1"/>
</dbReference>
<dbReference type="EMBL" id="BJXR01000040">
    <property type="protein sequence ID" value="GEN10731.1"/>
    <property type="molecule type" value="Genomic_DNA"/>
</dbReference>
<evidence type="ECO:0000313" key="5">
    <source>
        <dbReference type="Proteomes" id="UP000183760"/>
    </source>
</evidence>
<dbReference type="GO" id="GO:0043571">
    <property type="term" value="P:maintenance of CRISPR repeat elements"/>
    <property type="evidence" value="ECO:0007669"/>
    <property type="project" value="UniProtKB-UniRule"/>
</dbReference>
<keyword evidence="2" id="KW-0540">Nuclease</keyword>
<dbReference type="GO" id="GO:0004519">
    <property type="term" value="F:endonuclease activity"/>
    <property type="evidence" value="ECO:0007669"/>
    <property type="project" value="UniProtKB-UniRule"/>
</dbReference>
<dbReference type="STRING" id="1334629.MFUL124B02_40505"/>
<keyword evidence="1 2" id="KW-0051">Antiviral defense</keyword>
<dbReference type="EMBL" id="FOIB01000012">
    <property type="protein sequence ID" value="SEU37744.1"/>
    <property type="molecule type" value="Genomic_DNA"/>
</dbReference>
<evidence type="ECO:0000256" key="1">
    <source>
        <dbReference type="ARBA" id="ARBA00023118"/>
    </source>
</evidence>
<dbReference type="NCBIfam" id="TIGR01876">
    <property type="entry name" value="cas_Cas5d"/>
    <property type="match status" value="1"/>
</dbReference>